<sequence>MKLSMRRACVAVIGAAAVALLAPVPGTALAEGLPLVPFQAEQVAPEQQVLRDIKDYTCRWQGRHVVCRPRGGSS</sequence>
<dbReference type="Proteomes" id="UP001601444">
    <property type="component" value="Unassembled WGS sequence"/>
</dbReference>
<evidence type="ECO:0000313" key="2">
    <source>
        <dbReference type="EMBL" id="MFF0545493.1"/>
    </source>
</evidence>
<gene>
    <name evidence="2" type="ORF">ACFYTF_21915</name>
</gene>
<reference evidence="2 3" key="1">
    <citation type="submission" date="2024-10" db="EMBL/GenBank/DDBJ databases">
        <title>The Natural Products Discovery Center: Release of the First 8490 Sequenced Strains for Exploring Actinobacteria Biosynthetic Diversity.</title>
        <authorList>
            <person name="Kalkreuter E."/>
            <person name="Kautsar S.A."/>
            <person name="Yang D."/>
            <person name="Bader C.D."/>
            <person name="Teijaro C.N."/>
            <person name="Fluegel L."/>
            <person name="Davis C.M."/>
            <person name="Simpson J.R."/>
            <person name="Lauterbach L."/>
            <person name="Steele A.D."/>
            <person name="Gui C."/>
            <person name="Meng S."/>
            <person name="Li G."/>
            <person name="Viehrig K."/>
            <person name="Ye F."/>
            <person name="Su P."/>
            <person name="Kiefer A.F."/>
            <person name="Nichols A."/>
            <person name="Cepeda A.J."/>
            <person name="Yan W."/>
            <person name="Fan B."/>
            <person name="Jiang Y."/>
            <person name="Adhikari A."/>
            <person name="Zheng C.-J."/>
            <person name="Schuster L."/>
            <person name="Cowan T.M."/>
            <person name="Smanski M.J."/>
            <person name="Chevrette M.G."/>
            <person name="De Carvalho L.P.S."/>
            <person name="Shen B."/>
        </authorList>
    </citation>
    <scope>NUCLEOTIDE SEQUENCE [LARGE SCALE GENOMIC DNA]</scope>
    <source>
        <strain evidence="2 3">NPDC004045</strain>
    </source>
</reference>
<comment type="caution">
    <text evidence="2">The sequence shown here is derived from an EMBL/GenBank/DDBJ whole genome shotgun (WGS) entry which is preliminary data.</text>
</comment>
<protein>
    <submittedName>
        <fullName evidence="2">Uncharacterized protein</fullName>
    </submittedName>
</protein>
<name>A0ABW6PST8_9NOCA</name>
<dbReference type="RefSeq" id="WP_043657158.1">
    <property type="nucleotide sequence ID" value="NZ_JBIAMX010000014.1"/>
</dbReference>
<keyword evidence="1" id="KW-0732">Signal</keyword>
<feature type="chain" id="PRO_5046598464" evidence="1">
    <location>
        <begin position="31"/>
        <end position="74"/>
    </location>
</feature>
<evidence type="ECO:0000256" key="1">
    <source>
        <dbReference type="SAM" id="SignalP"/>
    </source>
</evidence>
<evidence type="ECO:0000313" key="3">
    <source>
        <dbReference type="Proteomes" id="UP001601444"/>
    </source>
</evidence>
<proteinExistence type="predicted"/>
<accession>A0ABW6PST8</accession>
<dbReference type="EMBL" id="JBIAMX010000014">
    <property type="protein sequence ID" value="MFF0545493.1"/>
    <property type="molecule type" value="Genomic_DNA"/>
</dbReference>
<feature type="signal peptide" evidence="1">
    <location>
        <begin position="1"/>
        <end position="30"/>
    </location>
</feature>
<keyword evidence="3" id="KW-1185">Reference proteome</keyword>
<organism evidence="2 3">
    <name type="scientific">Nocardia thailandica</name>
    <dbReference type="NCBI Taxonomy" id="257275"/>
    <lineage>
        <taxon>Bacteria</taxon>
        <taxon>Bacillati</taxon>
        <taxon>Actinomycetota</taxon>
        <taxon>Actinomycetes</taxon>
        <taxon>Mycobacteriales</taxon>
        <taxon>Nocardiaceae</taxon>
        <taxon>Nocardia</taxon>
    </lineage>
</organism>